<dbReference type="Gene3D" id="3.20.20.80">
    <property type="entry name" value="Glycosidases"/>
    <property type="match status" value="1"/>
</dbReference>
<dbReference type="InterPro" id="IPR017853">
    <property type="entry name" value="GH"/>
</dbReference>
<dbReference type="InterPro" id="IPR006101">
    <property type="entry name" value="Glyco_hydro_2"/>
</dbReference>
<dbReference type="Proteomes" id="UP000696294">
    <property type="component" value="Unassembled WGS sequence"/>
</dbReference>
<proteinExistence type="inferred from homology"/>
<dbReference type="InterPro" id="IPR006104">
    <property type="entry name" value="Glyco_hydro_2_N"/>
</dbReference>
<dbReference type="SMART" id="SM01038">
    <property type="entry name" value="Bgal_small_N"/>
    <property type="match status" value="1"/>
</dbReference>
<keyword evidence="10" id="KW-1185">Reference proteome</keyword>
<dbReference type="InterPro" id="IPR014718">
    <property type="entry name" value="GH-type_carb-bd"/>
</dbReference>
<dbReference type="SUPFAM" id="SSF49303">
    <property type="entry name" value="beta-Galactosidase/glucuronidase domain"/>
    <property type="match status" value="2"/>
</dbReference>
<dbReference type="InterPro" id="IPR032312">
    <property type="entry name" value="LacZ_4"/>
</dbReference>
<evidence type="ECO:0000256" key="6">
    <source>
        <dbReference type="ARBA" id="ARBA00023295"/>
    </source>
</evidence>
<dbReference type="InterPro" id="IPR011013">
    <property type="entry name" value="Gal_mutarotase_sf_dom"/>
</dbReference>
<evidence type="ECO:0000313" key="10">
    <source>
        <dbReference type="Proteomes" id="UP000696294"/>
    </source>
</evidence>
<evidence type="ECO:0000256" key="2">
    <source>
        <dbReference type="ARBA" id="ARBA00007401"/>
    </source>
</evidence>
<dbReference type="Pfam" id="PF02836">
    <property type="entry name" value="Glyco_hydro_2_C"/>
    <property type="match status" value="1"/>
</dbReference>
<dbReference type="SUPFAM" id="SSF51445">
    <property type="entry name" value="(Trans)glycosidases"/>
    <property type="match status" value="1"/>
</dbReference>
<dbReference type="PRINTS" id="PR00132">
    <property type="entry name" value="GLHYDRLASE2"/>
</dbReference>
<evidence type="ECO:0000259" key="8">
    <source>
        <dbReference type="SMART" id="SM01038"/>
    </source>
</evidence>
<comment type="similarity">
    <text evidence="2">Belongs to the glycosyl hydrolase 2 family.</text>
</comment>
<dbReference type="PROSITE" id="PS00719">
    <property type="entry name" value="GLYCOSYL_HYDROL_F2_1"/>
    <property type="match status" value="1"/>
</dbReference>
<comment type="caution">
    <text evidence="9">The sequence shown here is derived from an EMBL/GenBank/DDBJ whole genome shotgun (WGS) entry which is preliminary data.</text>
</comment>
<evidence type="ECO:0000256" key="1">
    <source>
        <dbReference type="ARBA" id="ARBA00001412"/>
    </source>
</evidence>
<reference evidence="9 10" key="1">
    <citation type="submission" date="2020-03" db="EMBL/GenBank/DDBJ databases">
        <title>WGS of actinomycetes isolated from Thailand.</title>
        <authorList>
            <person name="Thawai C."/>
        </authorList>
    </citation>
    <scope>NUCLEOTIDE SEQUENCE [LARGE SCALE GENOMIC DNA]</scope>
    <source>
        <strain evidence="9 10">FMUSA5-5</strain>
    </source>
</reference>
<dbReference type="InterPro" id="IPR004199">
    <property type="entry name" value="B-gal_small/dom_5"/>
</dbReference>
<evidence type="ECO:0000256" key="4">
    <source>
        <dbReference type="ARBA" id="ARBA00013303"/>
    </source>
</evidence>
<name>A0ABX1BFD2_9ACTN</name>
<dbReference type="SUPFAM" id="SSF74650">
    <property type="entry name" value="Galactose mutarotase-like"/>
    <property type="match status" value="1"/>
</dbReference>
<gene>
    <name evidence="9" type="ORF">HCN51_37475</name>
</gene>
<protein>
    <recommendedName>
        <fullName evidence="4">Beta-galactosidase</fullName>
        <ecNumber evidence="3">3.2.1.23</ecNumber>
    </recommendedName>
    <alternativeName>
        <fullName evidence="7">Lactase</fullName>
    </alternativeName>
</protein>
<dbReference type="Pfam" id="PF02837">
    <property type="entry name" value="Glyco_hydro_2_N"/>
    <property type="match status" value="1"/>
</dbReference>
<feature type="domain" description="Beta galactosidase small chain/" evidence="8">
    <location>
        <begin position="730"/>
        <end position="980"/>
    </location>
</feature>
<dbReference type="PANTHER" id="PTHR46323">
    <property type="entry name" value="BETA-GALACTOSIDASE"/>
    <property type="match status" value="1"/>
</dbReference>
<keyword evidence="6" id="KW-0326">Glycosidase</keyword>
<keyword evidence="5" id="KW-0378">Hydrolase</keyword>
<dbReference type="EC" id="3.2.1.23" evidence="3"/>
<evidence type="ECO:0000313" key="9">
    <source>
        <dbReference type="EMBL" id="NJP95067.1"/>
    </source>
</evidence>
<dbReference type="PROSITE" id="PS00608">
    <property type="entry name" value="GLYCOSYL_HYDROL_F2_2"/>
    <property type="match status" value="1"/>
</dbReference>
<dbReference type="Pfam" id="PF02929">
    <property type="entry name" value="Bgal_small_N"/>
    <property type="match status" value="1"/>
</dbReference>
<dbReference type="InterPro" id="IPR050347">
    <property type="entry name" value="Bact_Beta-galactosidase"/>
</dbReference>
<dbReference type="EMBL" id="JAATEP010000034">
    <property type="protein sequence ID" value="NJP95067.1"/>
    <property type="molecule type" value="Genomic_DNA"/>
</dbReference>
<dbReference type="InterPro" id="IPR036156">
    <property type="entry name" value="Beta-gal/glucu_dom_sf"/>
</dbReference>
<dbReference type="Pfam" id="PF16353">
    <property type="entry name" value="LacZ_4"/>
    <property type="match status" value="1"/>
</dbReference>
<evidence type="ECO:0000256" key="5">
    <source>
        <dbReference type="ARBA" id="ARBA00022801"/>
    </source>
</evidence>
<dbReference type="InterPro" id="IPR008979">
    <property type="entry name" value="Galactose-bd-like_sf"/>
</dbReference>
<dbReference type="Gene3D" id="2.60.40.10">
    <property type="entry name" value="Immunoglobulins"/>
    <property type="match status" value="2"/>
</dbReference>
<comment type="catalytic activity">
    <reaction evidence="1">
        <text>Hydrolysis of terminal non-reducing beta-D-galactose residues in beta-D-galactosides.</text>
        <dbReference type="EC" id="3.2.1.23"/>
    </reaction>
</comment>
<dbReference type="Gene3D" id="2.60.120.260">
    <property type="entry name" value="Galactose-binding domain-like"/>
    <property type="match status" value="1"/>
</dbReference>
<dbReference type="PANTHER" id="PTHR46323:SF2">
    <property type="entry name" value="BETA-GALACTOSIDASE"/>
    <property type="match status" value="1"/>
</dbReference>
<evidence type="ECO:0000256" key="7">
    <source>
        <dbReference type="ARBA" id="ARBA00032230"/>
    </source>
</evidence>
<dbReference type="InterPro" id="IPR013783">
    <property type="entry name" value="Ig-like_fold"/>
</dbReference>
<organism evidence="9 10">
    <name type="scientific">Nonomuraea composti</name>
    <dbReference type="NCBI Taxonomy" id="2720023"/>
    <lineage>
        <taxon>Bacteria</taxon>
        <taxon>Bacillati</taxon>
        <taxon>Actinomycetota</taxon>
        <taxon>Actinomycetes</taxon>
        <taxon>Streptosporangiales</taxon>
        <taxon>Streptosporangiaceae</taxon>
        <taxon>Nonomuraea</taxon>
    </lineage>
</organism>
<evidence type="ECO:0000256" key="3">
    <source>
        <dbReference type="ARBA" id="ARBA00012756"/>
    </source>
</evidence>
<dbReference type="InterPro" id="IPR006103">
    <property type="entry name" value="Glyco_hydro_2_cat"/>
</dbReference>
<accession>A0ABX1BFD2</accession>
<dbReference type="InterPro" id="IPR023230">
    <property type="entry name" value="Glyco_hydro_2_CS"/>
</dbReference>
<dbReference type="InterPro" id="IPR023232">
    <property type="entry name" value="Glyco_hydro_2_AS"/>
</dbReference>
<sequence>MRGDARTHSGRLPLKRLPMSALRRAPDIVLDGTWEFRLLPDEQEWKRVQVPDLWTMREKADPPHYLNIAMPFDEVPPAVPEANPTGVYRRTVDLTPSAGRRMILHVGAAEGHLSVTVNGHAVGTSTDSHLAAEFDITDVVTAGSNTIELEVAKWSEATYLEDQDHWWQSGLSRTVFLYSVPQVHVADVAVVADYEAEHGSLRVTVATAGLDHLHETDWSARISVLGRTQTRRITPRVVEPAFAPPLTDRTKRPEPLGVADGVMDLLSLRAAGAPIPAELRPVAEHVMPSGKKAGTAVFTLDALDVRPWTAETPHLEELLVELISPEGGVADTARLRIGFRRVRIEGRDLLVNGERVLIQGVNRHDVDPRTGRVVSRDLMLAELSLLKRFNVNAIRTSHYPNDPDFLDLCDEIGFYVIDEADIEGHAFTATLAHDPRYLPEFVERVSRMVLRDRNHPCVIVWSLGNETGYGPNHDAAAAWVRGTDPTRPLHYEGAIARDWHAGHAATDLVCPMYPSFEALAAFSADPRADRPVIVCEYAYSQGNSTGGLAEYWRLFESLPGLQGGFIWEFKDHALDPDGDGRYRYGGDFGDEPNDGITLLNGVVFPDLTPKPALYEARGLFSPIRITSSAEEARAGTLRIRNRQTFAGLDAYELRFQVETEAGPAGAVTLAAPPATPGAETAIELPDTIRALLGTALALTVTVHTRQDAVWAPAGTEISAHQVTMPRPLPHLPRGTGTSPAEVRHPLLRRAPQLSLWRALTDNDQSFALDNRFLRSGFFHLTPIDVRADGATTTIRYRAAFGDEVVHTRTVTVLEEGDYLLDEHVTLPGTGADGLRVGMEFELADGFDQARWVGLGPWENYPDRRASALLAAWESPIDELAVPYLKPQENGTRGEVTELRLSGPAGTVRTLHATPLHMNVSRHSVSELETAGHWWELRPSAKTIVHLDIAHRGVGTGMLGPDTRPAHRLSEPEYRWQWRLTLSAAGRDDAEPSPPAYVRS</sequence>
<dbReference type="SUPFAM" id="SSF49785">
    <property type="entry name" value="Galactose-binding domain-like"/>
    <property type="match status" value="1"/>
</dbReference>
<dbReference type="Gene3D" id="2.70.98.10">
    <property type="match status" value="1"/>
</dbReference>